<reference evidence="1" key="2">
    <citation type="submission" date="2020-09" db="EMBL/GenBank/DDBJ databases">
        <authorList>
            <person name="Sun Q."/>
            <person name="Ohkuma M."/>
        </authorList>
    </citation>
    <scope>NUCLEOTIDE SEQUENCE</scope>
    <source>
        <strain evidence="1">JCM 4834</strain>
    </source>
</reference>
<evidence type="ECO:0000313" key="1">
    <source>
        <dbReference type="EMBL" id="GGZ49816.1"/>
    </source>
</evidence>
<reference evidence="1" key="1">
    <citation type="journal article" date="2014" name="Int. J. Syst. Evol. Microbiol.">
        <title>Complete genome sequence of Corynebacterium casei LMG S-19264T (=DSM 44701T), isolated from a smear-ripened cheese.</title>
        <authorList>
            <consortium name="US DOE Joint Genome Institute (JGI-PGF)"/>
            <person name="Walter F."/>
            <person name="Albersmeier A."/>
            <person name="Kalinowski J."/>
            <person name="Ruckert C."/>
        </authorList>
    </citation>
    <scope>NUCLEOTIDE SEQUENCE</scope>
    <source>
        <strain evidence="1">JCM 4834</strain>
    </source>
</reference>
<protein>
    <submittedName>
        <fullName evidence="1">Uncharacterized protein</fullName>
    </submittedName>
</protein>
<gene>
    <name evidence="1" type="ORF">GCM10010371_06470</name>
</gene>
<name>A0A918QJX2_9ACTN</name>
<organism evidence="1 2">
    <name type="scientific">Streptomyces subrutilus</name>
    <dbReference type="NCBI Taxonomy" id="36818"/>
    <lineage>
        <taxon>Bacteria</taxon>
        <taxon>Bacillati</taxon>
        <taxon>Actinomycetota</taxon>
        <taxon>Actinomycetes</taxon>
        <taxon>Kitasatosporales</taxon>
        <taxon>Streptomycetaceae</taxon>
        <taxon>Streptomyces</taxon>
    </lineage>
</organism>
<sequence length="103" mass="11024">MPALAVAVTPRASAVRPMYAQVRWGLRIRWRVCGMESAFGSAAVGRVRLRSVRSPSDGGGAPARRERPNVNRLVSQVTREGEITGDLIPVCMGVPRSGDGLPV</sequence>
<dbReference type="EMBL" id="BMVX01000002">
    <property type="protein sequence ID" value="GGZ49816.1"/>
    <property type="molecule type" value="Genomic_DNA"/>
</dbReference>
<comment type="caution">
    <text evidence="1">The sequence shown here is derived from an EMBL/GenBank/DDBJ whole genome shotgun (WGS) entry which is preliminary data.</text>
</comment>
<accession>A0A918QJX2</accession>
<dbReference type="Proteomes" id="UP000634660">
    <property type="component" value="Unassembled WGS sequence"/>
</dbReference>
<evidence type="ECO:0000313" key="2">
    <source>
        <dbReference type="Proteomes" id="UP000634660"/>
    </source>
</evidence>
<proteinExistence type="predicted"/>
<dbReference type="AlphaFoldDB" id="A0A918QJX2"/>